<dbReference type="InterPro" id="IPR013783">
    <property type="entry name" value="Ig-like_fold"/>
</dbReference>
<sequence>MVFCFKSTKVKETRWVLSSLFFKLQVAWIKSDSKAILGIHTHMVSLNPRLTVTHNGHNTWKLHISRVQINDSGSYMCQVNTDPMKSLSGFLDVVVPPDILNHPEHNLEEGASTEGGSISLVCSATGVPKPKVQWRRESGKEIILRAESRDKQG</sequence>
<dbReference type="InterPro" id="IPR051170">
    <property type="entry name" value="Neural/epithelial_adhesion"/>
</dbReference>
<name>A0A9P9YKH0_9MUSC</name>
<dbReference type="Gene3D" id="2.60.40.10">
    <property type="entry name" value="Immunoglobulins"/>
    <property type="match status" value="2"/>
</dbReference>
<keyword evidence="1" id="KW-0677">Repeat</keyword>
<protein>
    <recommendedName>
        <fullName evidence="4">Ig-like domain-containing protein</fullName>
    </recommendedName>
</protein>
<keyword evidence="3" id="KW-0393">Immunoglobulin domain</keyword>
<accession>A0A9P9YKH0</accession>
<evidence type="ECO:0000313" key="6">
    <source>
        <dbReference type="Proteomes" id="UP001059596"/>
    </source>
</evidence>
<dbReference type="PANTHER" id="PTHR12231:SF265">
    <property type="entry name" value="DPR-INTERACTING PROTEIN LAMBDA"/>
    <property type="match status" value="1"/>
</dbReference>
<reference evidence="5" key="1">
    <citation type="journal article" date="2023" name="Genome Biol. Evol.">
        <title>Long-read-based Genome Assembly of Drosophila gunungcola Reveals Fewer Chemosensory Genes in Flower-breeding Species.</title>
        <authorList>
            <person name="Negi A."/>
            <person name="Liao B.Y."/>
            <person name="Yeh S.D."/>
        </authorList>
    </citation>
    <scope>NUCLEOTIDE SEQUENCE</scope>
    <source>
        <strain evidence="5">Sukarami</strain>
    </source>
</reference>
<dbReference type="AlphaFoldDB" id="A0A9P9YKH0"/>
<evidence type="ECO:0000256" key="3">
    <source>
        <dbReference type="ARBA" id="ARBA00023319"/>
    </source>
</evidence>
<evidence type="ECO:0000259" key="4">
    <source>
        <dbReference type="PROSITE" id="PS50835"/>
    </source>
</evidence>
<dbReference type="SUPFAM" id="SSF48726">
    <property type="entry name" value="Immunoglobulin"/>
    <property type="match status" value="1"/>
</dbReference>
<dbReference type="PANTHER" id="PTHR12231">
    <property type="entry name" value="CTX-RELATED TYPE I TRANSMEMBRANE PROTEIN"/>
    <property type="match status" value="1"/>
</dbReference>
<gene>
    <name evidence="5" type="ORF">M5D96_008947</name>
</gene>
<keyword evidence="6" id="KW-1185">Reference proteome</keyword>
<dbReference type="InterPro" id="IPR007110">
    <property type="entry name" value="Ig-like_dom"/>
</dbReference>
<feature type="domain" description="Ig-like" evidence="4">
    <location>
        <begin position="1"/>
        <end position="88"/>
    </location>
</feature>
<proteinExistence type="predicted"/>
<dbReference type="InterPro" id="IPR013098">
    <property type="entry name" value="Ig_I-set"/>
</dbReference>
<comment type="caution">
    <text evidence="5">The sequence shown here is derived from an EMBL/GenBank/DDBJ whole genome shotgun (WGS) entry which is preliminary data.</text>
</comment>
<organism evidence="5 6">
    <name type="scientific">Drosophila gunungcola</name>
    <name type="common">fruit fly</name>
    <dbReference type="NCBI Taxonomy" id="103775"/>
    <lineage>
        <taxon>Eukaryota</taxon>
        <taxon>Metazoa</taxon>
        <taxon>Ecdysozoa</taxon>
        <taxon>Arthropoda</taxon>
        <taxon>Hexapoda</taxon>
        <taxon>Insecta</taxon>
        <taxon>Pterygota</taxon>
        <taxon>Neoptera</taxon>
        <taxon>Endopterygota</taxon>
        <taxon>Diptera</taxon>
        <taxon>Brachycera</taxon>
        <taxon>Muscomorpha</taxon>
        <taxon>Ephydroidea</taxon>
        <taxon>Drosophilidae</taxon>
        <taxon>Drosophila</taxon>
        <taxon>Sophophora</taxon>
    </lineage>
</organism>
<dbReference type="InterPro" id="IPR036179">
    <property type="entry name" value="Ig-like_dom_sf"/>
</dbReference>
<dbReference type="Proteomes" id="UP001059596">
    <property type="component" value="Unassembled WGS sequence"/>
</dbReference>
<feature type="domain" description="Ig-like" evidence="4">
    <location>
        <begin position="97"/>
        <end position="153"/>
    </location>
</feature>
<dbReference type="PROSITE" id="PS50835">
    <property type="entry name" value="IG_LIKE"/>
    <property type="match status" value="2"/>
</dbReference>
<keyword evidence="2" id="KW-1015">Disulfide bond</keyword>
<dbReference type="GO" id="GO:0043005">
    <property type="term" value="C:neuron projection"/>
    <property type="evidence" value="ECO:0007669"/>
    <property type="project" value="TreeGrafter"/>
</dbReference>
<dbReference type="EMBL" id="JAMKOV010000008">
    <property type="protein sequence ID" value="KAI8038258.1"/>
    <property type="molecule type" value="Genomic_DNA"/>
</dbReference>
<evidence type="ECO:0000256" key="1">
    <source>
        <dbReference type="ARBA" id="ARBA00022737"/>
    </source>
</evidence>
<evidence type="ECO:0000256" key="2">
    <source>
        <dbReference type="ARBA" id="ARBA00023157"/>
    </source>
</evidence>
<evidence type="ECO:0000313" key="5">
    <source>
        <dbReference type="EMBL" id="KAI8038258.1"/>
    </source>
</evidence>
<dbReference type="Pfam" id="PF07679">
    <property type="entry name" value="I-set"/>
    <property type="match status" value="1"/>
</dbReference>